<sequence length="199" mass="23000">MKRMLCCCFGGDSSATNNGGGEKSWSKHTSPKDEIDTDEFMESSQALYYTNQQKHGESFHHSEDEEKSIELISQIRMNQNVKEYSTEEYKTLWKQFGDMHVTLEYSVLDKSAENDQIKSDLDNLLESFHIYTLASGVNVNSITFYNYCESTNNITYLIETTINETRTAKVRIKYSSNEGLNNFVNYFENCTKGFLKRTK</sequence>
<evidence type="ECO:0000313" key="3">
    <source>
        <dbReference type="Proteomes" id="UP000006671"/>
    </source>
</evidence>
<dbReference type="GO" id="GO:0006886">
    <property type="term" value="P:intracellular protein transport"/>
    <property type="evidence" value="ECO:0007669"/>
    <property type="project" value="InterPro"/>
</dbReference>
<name>D2VXG3_NAEGR</name>
<dbReference type="Pfam" id="PF09066">
    <property type="entry name" value="B2-adapt-app_C"/>
    <property type="match status" value="1"/>
</dbReference>
<dbReference type="AlphaFoldDB" id="D2VXG3"/>
<accession>D2VXG3</accession>
<dbReference type="OrthoDB" id="10393249at2759"/>
<gene>
    <name evidence="2" type="ORF">NAEGRDRAFT_73737</name>
</gene>
<keyword evidence="3" id="KW-1185">Reference proteome</keyword>
<dbReference type="VEuPathDB" id="AmoebaDB:NAEGRDRAFT_73737"/>
<dbReference type="Proteomes" id="UP000006671">
    <property type="component" value="Unassembled WGS sequence"/>
</dbReference>
<evidence type="ECO:0000313" key="2">
    <source>
        <dbReference type="EMBL" id="EFC38502.1"/>
    </source>
</evidence>
<dbReference type="SMR" id="D2VXG3"/>
<protein>
    <submittedName>
        <fullName evidence="2">Predicted protein</fullName>
    </submittedName>
</protein>
<proteinExistence type="predicted"/>
<dbReference type="RefSeq" id="XP_002671246.1">
    <property type="nucleotide sequence ID" value="XM_002671200.1"/>
</dbReference>
<dbReference type="Gene3D" id="3.30.310.10">
    <property type="entry name" value="TATA-Binding Protein"/>
    <property type="match status" value="1"/>
</dbReference>
<evidence type="ECO:0000259" key="1">
    <source>
        <dbReference type="SMART" id="SM01020"/>
    </source>
</evidence>
<organism evidence="3">
    <name type="scientific">Naegleria gruberi</name>
    <name type="common">Amoeba</name>
    <dbReference type="NCBI Taxonomy" id="5762"/>
    <lineage>
        <taxon>Eukaryota</taxon>
        <taxon>Discoba</taxon>
        <taxon>Heterolobosea</taxon>
        <taxon>Tetramitia</taxon>
        <taxon>Eutetramitia</taxon>
        <taxon>Vahlkampfiidae</taxon>
        <taxon>Naegleria</taxon>
    </lineage>
</organism>
<dbReference type="SMART" id="SM01020">
    <property type="entry name" value="B2-adapt-app_C"/>
    <property type="match status" value="1"/>
</dbReference>
<dbReference type="GeneID" id="8858280"/>
<dbReference type="InterPro" id="IPR012295">
    <property type="entry name" value="TBP_dom_sf"/>
</dbReference>
<reference evidence="2 3" key="1">
    <citation type="journal article" date="2010" name="Cell">
        <title>The genome of Naegleria gruberi illuminates early eukaryotic versatility.</title>
        <authorList>
            <person name="Fritz-Laylin L.K."/>
            <person name="Prochnik S.E."/>
            <person name="Ginger M.L."/>
            <person name="Dacks J.B."/>
            <person name="Carpenter M.L."/>
            <person name="Field M.C."/>
            <person name="Kuo A."/>
            <person name="Paredez A."/>
            <person name="Chapman J."/>
            <person name="Pham J."/>
            <person name="Shu S."/>
            <person name="Neupane R."/>
            <person name="Cipriano M."/>
            <person name="Mancuso J."/>
            <person name="Tu H."/>
            <person name="Salamov A."/>
            <person name="Lindquist E."/>
            <person name="Shapiro H."/>
            <person name="Lucas S."/>
            <person name="Grigoriev I.V."/>
            <person name="Cande W.Z."/>
            <person name="Fulton C."/>
            <person name="Rokhsar D.S."/>
            <person name="Dawson S.C."/>
        </authorList>
    </citation>
    <scope>NUCLEOTIDE SEQUENCE [LARGE SCALE GENOMIC DNA]</scope>
    <source>
        <strain evidence="2 3">NEG-M</strain>
    </source>
</reference>
<dbReference type="GO" id="GO:0016192">
    <property type="term" value="P:vesicle-mediated transport"/>
    <property type="evidence" value="ECO:0007669"/>
    <property type="project" value="InterPro"/>
</dbReference>
<dbReference type="KEGG" id="ngr:NAEGRDRAFT_73737"/>
<dbReference type="GO" id="GO:0030131">
    <property type="term" value="C:clathrin adaptor complex"/>
    <property type="evidence" value="ECO:0007669"/>
    <property type="project" value="InterPro"/>
</dbReference>
<dbReference type="EMBL" id="GG738907">
    <property type="protein sequence ID" value="EFC38502.1"/>
    <property type="molecule type" value="Genomic_DNA"/>
</dbReference>
<dbReference type="InterPro" id="IPR015151">
    <property type="entry name" value="B-adaptin_app_sub_C"/>
</dbReference>
<dbReference type="InParanoid" id="D2VXG3"/>
<feature type="domain" description="Beta-adaptin appendage C-terminal subdomain" evidence="1">
    <location>
        <begin position="75"/>
        <end position="192"/>
    </location>
</feature>